<organism evidence="3 4">
    <name type="scientific">Companilactobacillus mishanensis</name>
    <dbReference type="NCBI Taxonomy" id="2486008"/>
    <lineage>
        <taxon>Bacteria</taxon>
        <taxon>Bacillati</taxon>
        <taxon>Bacillota</taxon>
        <taxon>Bacilli</taxon>
        <taxon>Lactobacillales</taxon>
        <taxon>Lactobacillaceae</taxon>
        <taxon>Companilactobacillus</taxon>
    </lineage>
</organism>
<dbReference type="Gene3D" id="3.30.870.10">
    <property type="entry name" value="Endonuclease Chain A"/>
    <property type="match status" value="1"/>
</dbReference>
<name>A0ABW9P926_9LACO</name>
<dbReference type="InterPro" id="IPR045055">
    <property type="entry name" value="DNA2/NAM7-like"/>
</dbReference>
<evidence type="ECO:0000256" key="1">
    <source>
        <dbReference type="SAM" id="Coils"/>
    </source>
</evidence>
<dbReference type="SUPFAM" id="SSF56024">
    <property type="entry name" value="Phospholipase D/nuclease"/>
    <property type="match status" value="1"/>
</dbReference>
<keyword evidence="4" id="KW-1185">Reference proteome</keyword>
<dbReference type="PANTHER" id="PTHR10887">
    <property type="entry name" value="DNA2/NAM7 HELICASE FAMILY"/>
    <property type="match status" value="1"/>
</dbReference>
<dbReference type="Proteomes" id="UP000436655">
    <property type="component" value="Unassembled WGS sequence"/>
</dbReference>
<dbReference type="InterPro" id="IPR041679">
    <property type="entry name" value="DNA2/NAM7-like_C"/>
</dbReference>
<dbReference type="Pfam" id="PF13087">
    <property type="entry name" value="AAA_12"/>
    <property type="match status" value="1"/>
</dbReference>
<protein>
    <recommendedName>
        <fullName evidence="2">PLD phosphodiesterase domain-containing protein</fullName>
    </recommendedName>
</protein>
<sequence>MGETDNMSGFKDVINMKKLINYYDQSLRQADLESYVPDKNDCLKISNEDFKNGILLNEDLDKFLGDKEEIEITIFPIQLLTEGYSKKHLYPLIIPALLRKDGTLNFIENSIPWIPRDMLAPSESSYYDAIGVTDKYFEFIDKHSFEDLKWSDYLKLTSKLFKYVTGLGLFDDYDDLLNKTSSVAGVLISKGVPDGGFARKIVQLYESIEQTKTKLPLLENFLGRDESVSTNLLNEDERLLMEAKHLGQMKPSFGLSPSQREVIEHMNALKDGEILGVTGPPGTGKTTLLQSVIGSNWIQAALDEDDAPICVVSSTNNQAVTNVIDSFKIDTDTKSKFDIDRLPETGFLQYLKDNMSDLEHRWIPEFDSYGLYIASSSNKSEMKMKLTSFRPDQIERAVTSEKLESMNGRFLAEFERTFDINVKSVKIAHELLHKWIHQLSEDLSELVLKRKVSLTYEDEVHKIEAEMERYHIKISKLNGSIESLQALKAEWDDFYANSKKHFYLLPSRKAKDKADLRESFSEIKGIASIHDEIATLGAKNDEIEQDNIEYAKLNEQKIRLESADLQYQHLCKTYKIDRSADIESQLDMGIRYILFIITSHYWESRWLLEMNRRDKDGKLGKAIHTEDEYIQLWHRYAMLMPCIVGTLYQLPPFFTFENRPLFNQIDLLITDESGQVSPEIATASLSLAKKYLAVGDTKQIEPIWSLSEVVDKANIKRLVTSSPEDLSKFIDKGLSVASGNLMEIAQRRSRFHKFDYMGGLFLSEHRRCLPEIISYCNDLAYDGKLQACRRPSKKYYEGKLPPMGYGHISGKLIRSHGSYANPIEANVIASWIKSEKAALLKMYGKDKIGDVLAVITPFRAQKLQILHALKQNDFDKNDITVGTVHAMQGAERPVIIFSTVYTALDSLTNDHFFFDTNINMLNVAVSRAKDSFLVFGDTGIFKLEGDSPSDKLARIIFAKESNAIRGLEKFEVTGDTRVKTLTGAEQHDDELIANIEKAKNNVYIVSPFVSEYTLINYCQEILTEIRHKTEQGINVYVFVSPDLNKKRESSFKAGLNILEAYGAQVFKLNHVHSKVVMIDKKIIIEGSFNWFSAYRDVKHDFYNLDTSIVYSGDAAKKEIESRYKVLKARWIK</sequence>
<dbReference type="EMBL" id="VDFN01000010">
    <property type="protein sequence ID" value="MQS45786.1"/>
    <property type="molecule type" value="Genomic_DNA"/>
</dbReference>
<accession>A0ABW9P926</accession>
<proteinExistence type="predicted"/>
<evidence type="ECO:0000313" key="3">
    <source>
        <dbReference type="EMBL" id="MQS45786.1"/>
    </source>
</evidence>
<gene>
    <name evidence="3" type="ORF">FHL03_09845</name>
</gene>
<dbReference type="Gene3D" id="3.40.50.300">
    <property type="entry name" value="P-loop containing nucleotide triphosphate hydrolases"/>
    <property type="match status" value="2"/>
</dbReference>
<dbReference type="InterPro" id="IPR025202">
    <property type="entry name" value="PLD-like_dom"/>
</dbReference>
<dbReference type="InterPro" id="IPR047187">
    <property type="entry name" value="SF1_C_Upf1"/>
</dbReference>
<dbReference type="PROSITE" id="PS50035">
    <property type="entry name" value="PLD"/>
    <property type="match status" value="1"/>
</dbReference>
<dbReference type="InterPro" id="IPR027417">
    <property type="entry name" value="P-loop_NTPase"/>
</dbReference>
<comment type="caution">
    <text evidence="3">The sequence shown here is derived from an EMBL/GenBank/DDBJ whole genome shotgun (WGS) entry which is preliminary data.</text>
</comment>
<feature type="domain" description="PLD phosphodiesterase" evidence="2">
    <location>
        <begin position="1067"/>
        <end position="1094"/>
    </location>
</feature>
<reference evidence="3 4" key="1">
    <citation type="journal article" date="2019" name="Syst. Appl. Microbiol.">
        <title>Polyphasic characterization of two novel Lactobacillus spp. isolated from blown salami packages: Description of Lactobacillus halodurans sp. nov. and Lactobacillus salsicarnum sp. nov.</title>
        <authorList>
            <person name="Schuster J.A."/>
            <person name="Klingl A."/>
            <person name="Vogel R.F."/>
            <person name="Ehrmann M.A."/>
        </authorList>
    </citation>
    <scope>NUCLEOTIDE SEQUENCE [LARGE SCALE GENOMIC DNA]</scope>
    <source>
        <strain evidence="3 4">TMW 1.2098</strain>
    </source>
</reference>
<dbReference type="InterPro" id="IPR001736">
    <property type="entry name" value="PLipase_D/transphosphatidylase"/>
</dbReference>
<evidence type="ECO:0000313" key="4">
    <source>
        <dbReference type="Proteomes" id="UP000436655"/>
    </source>
</evidence>
<dbReference type="PANTHER" id="PTHR10887:SF530">
    <property type="entry name" value="SUPERFAMILY I DNA HELICASES"/>
    <property type="match status" value="1"/>
</dbReference>
<evidence type="ECO:0000259" key="2">
    <source>
        <dbReference type="PROSITE" id="PS50035"/>
    </source>
</evidence>
<keyword evidence="1" id="KW-0175">Coiled coil</keyword>
<dbReference type="Pfam" id="PF13091">
    <property type="entry name" value="PLDc_2"/>
    <property type="match status" value="1"/>
</dbReference>
<feature type="coiled-coil region" evidence="1">
    <location>
        <begin position="536"/>
        <end position="563"/>
    </location>
</feature>
<dbReference type="CDD" id="cd18808">
    <property type="entry name" value="SF1_C_Upf1"/>
    <property type="match status" value="1"/>
</dbReference>
<dbReference type="SUPFAM" id="SSF52540">
    <property type="entry name" value="P-loop containing nucleoside triphosphate hydrolases"/>
    <property type="match status" value="1"/>
</dbReference>